<dbReference type="AlphaFoldDB" id="E9HNA7"/>
<feature type="region of interest" description="Disordered" evidence="2">
    <location>
        <begin position="146"/>
        <end position="176"/>
    </location>
</feature>
<proteinExistence type="predicted"/>
<gene>
    <name evidence="4" type="ORF">DAPPUDRAFT_229323</name>
</gene>
<dbReference type="HOGENOM" id="CLU_1416459_0_0_1"/>
<dbReference type="Gene3D" id="2.60.120.40">
    <property type="match status" value="1"/>
</dbReference>
<dbReference type="InterPro" id="IPR008983">
    <property type="entry name" value="Tumour_necrosis_fac-like_dom"/>
</dbReference>
<keyword evidence="1" id="KW-0175">Coiled coil</keyword>
<feature type="chain" id="PRO_5003241234" evidence="3">
    <location>
        <begin position="23"/>
        <end position="192"/>
    </location>
</feature>
<evidence type="ECO:0000313" key="5">
    <source>
        <dbReference type="Proteomes" id="UP000000305"/>
    </source>
</evidence>
<dbReference type="PhylomeDB" id="E9HNA7"/>
<feature type="coiled-coil region" evidence="1">
    <location>
        <begin position="24"/>
        <end position="55"/>
    </location>
</feature>
<keyword evidence="3" id="KW-0732">Signal</keyword>
<reference evidence="4 5" key="1">
    <citation type="journal article" date="2011" name="Science">
        <title>The ecoresponsive genome of Daphnia pulex.</title>
        <authorList>
            <person name="Colbourne J.K."/>
            <person name="Pfrender M.E."/>
            <person name="Gilbert D."/>
            <person name="Thomas W.K."/>
            <person name="Tucker A."/>
            <person name="Oakley T.H."/>
            <person name="Tokishita S."/>
            <person name="Aerts A."/>
            <person name="Arnold G.J."/>
            <person name="Basu M.K."/>
            <person name="Bauer D.J."/>
            <person name="Caceres C.E."/>
            <person name="Carmel L."/>
            <person name="Casola C."/>
            <person name="Choi J.H."/>
            <person name="Detter J.C."/>
            <person name="Dong Q."/>
            <person name="Dusheyko S."/>
            <person name="Eads B.D."/>
            <person name="Frohlich T."/>
            <person name="Geiler-Samerotte K.A."/>
            <person name="Gerlach D."/>
            <person name="Hatcher P."/>
            <person name="Jogdeo S."/>
            <person name="Krijgsveld J."/>
            <person name="Kriventseva E.V."/>
            <person name="Kultz D."/>
            <person name="Laforsch C."/>
            <person name="Lindquist E."/>
            <person name="Lopez J."/>
            <person name="Manak J.R."/>
            <person name="Muller J."/>
            <person name="Pangilinan J."/>
            <person name="Patwardhan R.P."/>
            <person name="Pitluck S."/>
            <person name="Pritham E.J."/>
            <person name="Rechtsteiner A."/>
            <person name="Rho M."/>
            <person name="Rogozin I.B."/>
            <person name="Sakarya O."/>
            <person name="Salamov A."/>
            <person name="Schaack S."/>
            <person name="Shapiro H."/>
            <person name="Shiga Y."/>
            <person name="Skalitzky C."/>
            <person name="Smith Z."/>
            <person name="Souvorov A."/>
            <person name="Sung W."/>
            <person name="Tang Z."/>
            <person name="Tsuchiya D."/>
            <person name="Tu H."/>
            <person name="Vos H."/>
            <person name="Wang M."/>
            <person name="Wolf Y.I."/>
            <person name="Yamagata H."/>
            <person name="Yamada T."/>
            <person name="Ye Y."/>
            <person name="Shaw J.R."/>
            <person name="Andrews J."/>
            <person name="Crease T.J."/>
            <person name="Tang H."/>
            <person name="Lucas S.M."/>
            <person name="Robertson H.M."/>
            <person name="Bork P."/>
            <person name="Koonin E.V."/>
            <person name="Zdobnov E.M."/>
            <person name="Grigoriev I.V."/>
            <person name="Lynch M."/>
            <person name="Boore J.L."/>
        </authorList>
    </citation>
    <scope>NUCLEOTIDE SEQUENCE [LARGE SCALE GENOMIC DNA]</scope>
</reference>
<name>E9HNA7_DAPPU</name>
<dbReference type="KEGG" id="dpx:DAPPUDRAFT_229323"/>
<accession>E9HNA7</accession>
<evidence type="ECO:0000256" key="1">
    <source>
        <dbReference type="SAM" id="Coils"/>
    </source>
</evidence>
<dbReference type="GO" id="GO:0005615">
    <property type="term" value="C:extracellular space"/>
    <property type="evidence" value="ECO:0000318"/>
    <property type="project" value="GO_Central"/>
</dbReference>
<dbReference type="EMBL" id="GL732695">
    <property type="protein sequence ID" value="EFX66726.1"/>
    <property type="molecule type" value="Genomic_DNA"/>
</dbReference>
<feature type="signal peptide" evidence="3">
    <location>
        <begin position="1"/>
        <end position="22"/>
    </location>
</feature>
<evidence type="ECO:0000256" key="2">
    <source>
        <dbReference type="SAM" id="MobiDB-lite"/>
    </source>
</evidence>
<dbReference type="InParanoid" id="E9HNA7"/>
<sequence length="192" mass="21331">MARLSVGLMLVLASCWTASSSGAAISLEDKLEQLTNNYNEMKRELTSKIGQLEAQIQQGRAHPTSPVYFYAQRSAPFSTKAVKLPFDTPLLNAGNALDADQWDVHRPTGRHLFLFFHRNGQFPRNDRRLRLAFGFAFLERKCGGIGRSGRGQHGGRSVESLVPAGDPQPGSWRSSLAGNRLRYGRNCSPRRC</sequence>
<dbReference type="PROSITE" id="PS51257">
    <property type="entry name" value="PROKAR_LIPOPROTEIN"/>
    <property type="match status" value="1"/>
</dbReference>
<keyword evidence="5" id="KW-1185">Reference proteome</keyword>
<evidence type="ECO:0000256" key="3">
    <source>
        <dbReference type="SAM" id="SignalP"/>
    </source>
</evidence>
<evidence type="ECO:0000313" key="4">
    <source>
        <dbReference type="EMBL" id="EFX66726.1"/>
    </source>
</evidence>
<protein>
    <submittedName>
        <fullName evidence="4">Uncharacterized protein</fullName>
    </submittedName>
</protein>
<dbReference type="Proteomes" id="UP000000305">
    <property type="component" value="Unassembled WGS sequence"/>
</dbReference>
<organism evidence="4 5">
    <name type="scientific">Daphnia pulex</name>
    <name type="common">Water flea</name>
    <dbReference type="NCBI Taxonomy" id="6669"/>
    <lineage>
        <taxon>Eukaryota</taxon>
        <taxon>Metazoa</taxon>
        <taxon>Ecdysozoa</taxon>
        <taxon>Arthropoda</taxon>
        <taxon>Crustacea</taxon>
        <taxon>Branchiopoda</taxon>
        <taxon>Diplostraca</taxon>
        <taxon>Cladocera</taxon>
        <taxon>Anomopoda</taxon>
        <taxon>Daphniidae</taxon>
        <taxon>Daphnia</taxon>
    </lineage>
</organism>
<dbReference type="OrthoDB" id="6154955at2759"/>